<proteinExistence type="predicted"/>
<dbReference type="AlphaFoldDB" id="A0AAV2E6J0"/>
<accession>A0AAV2E6J0</accession>
<gene>
    <name evidence="2" type="ORF">LTRI10_LOCUS22575</name>
</gene>
<sequence>MKASTLQLDNRILHHMLAKSYTPAGDSASTPHQEIHVLHLVHPHGGPSSPPGFCGGRDPGQECYTTGESPLHSLHHPPGHLLPDPTAGLHRVGGTSVFREDTIKNMHLLRVERGVNWIEGFPAPQIPAED</sequence>
<dbReference type="EMBL" id="OZ034817">
    <property type="protein sequence ID" value="CAL1381175.1"/>
    <property type="molecule type" value="Genomic_DNA"/>
</dbReference>
<keyword evidence="3" id="KW-1185">Reference proteome</keyword>
<feature type="region of interest" description="Disordered" evidence="1">
    <location>
        <begin position="44"/>
        <end position="80"/>
    </location>
</feature>
<evidence type="ECO:0000313" key="3">
    <source>
        <dbReference type="Proteomes" id="UP001497516"/>
    </source>
</evidence>
<evidence type="ECO:0000256" key="1">
    <source>
        <dbReference type="SAM" id="MobiDB-lite"/>
    </source>
</evidence>
<dbReference type="Proteomes" id="UP001497516">
    <property type="component" value="Chromosome 4"/>
</dbReference>
<organism evidence="2 3">
    <name type="scientific">Linum trigynum</name>
    <dbReference type="NCBI Taxonomy" id="586398"/>
    <lineage>
        <taxon>Eukaryota</taxon>
        <taxon>Viridiplantae</taxon>
        <taxon>Streptophyta</taxon>
        <taxon>Embryophyta</taxon>
        <taxon>Tracheophyta</taxon>
        <taxon>Spermatophyta</taxon>
        <taxon>Magnoliopsida</taxon>
        <taxon>eudicotyledons</taxon>
        <taxon>Gunneridae</taxon>
        <taxon>Pentapetalae</taxon>
        <taxon>rosids</taxon>
        <taxon>fabids</taxon>
        <taxon>Malpighiales</taxon>
        <taxon>Linaceae</taxon>
        <taxon>Linum</taxon>
    </lineage>
</organism>
<evidence type="ECO:0000313" key="2">
    <source>
        <dbReference type="EMBL" id="CAL1381175.1"/>
    </source>
</evidence>
<protein>
    <submittedName>
        <fullName evidence="2">Uncharacterized protein</fullName>
    </submittedName>
</protein>
<name>A0AAV2E6J0_9ROSI</name>
<reference evidence="2 3" key="1">
    <citation type="submission" date="2024-04" db="EMBL/GenBank/DDBJ databases">
        <authorList>
            <person name="Fracassetti M."/>
        </authorList>
    </citation>
    <scope>NUCLEOTIDE SEQUENCE [LARGE SCALE GENOMIC DNA]</scope>
</reference>